<keyword evidence="3" id="KW-0418">Kinase</keyword>
<organism evidence="3 4">
    <name type="scientific">Rhodoplanes azumiensis</name>
    <dbReference type="NCBI Taxonomy" id="1897628"/>
    <lineage>
        <taxon>Bacteria</taxon>
        <taxon>Pseudomonadati</taxon>
        <taxon>Pseudomonadota</taxon>
        <taxon>Alphaproteobacteria</taxon>
        <taxon>Hyphomicrobiales</taxon>
        <taxon>Nitrobacteraceae</taxon>
        <taxon>Rhodoplanes</taxon>
    </lineage>
</organism>
<evidence type="ECO:0000313" key="3">
    <source>
        <dbReference type="EMBL" id="MFD2183998.1"/>
    </source>
</evidence>
<feature type="region of interest" description="Disordered" evidence="1">
    <location>
        <begin position="296"/>
        <end position="341"/>
    </location>
</feature>
<dbReference type="EC" id="2.7.1.-" evidence="3"/>
<dbReference type="Gene3D" id="2.60.200.40">
    <property type="match status" value="1"/>
</dbReference>
<protein>
    <submittedName>
        <fullName evidence="3">Diacylglycerol/lipid kinase family protein</fullName>
        <ecNumber evidence="3">2.7.1.-</ecNumber>
    </submittedName>
</protein>
<dbReference type="SMART" id="SM00046">
    <property type="entry name" value="DAGKc"/>
    <property type="match status" value="1"/>
</dbReference>
<keyword evidence="4" id="KW-1185">Reference proteome</keyword>
<accession>A0ABW5AM09</accession>
<dbReference type="RefSeq" id="WP_378479143.1">
    <property type="nucleotide sequence ID" value="NZ_JBHUIW010000022.1"/>
</dbReference>
<keyword evidence="3" id="KW-0808">Transferase</keyword>
<feature type="domain" description="DAGKc" evidence="2">
    <location>
        <begin position="1"/>
        <end position="130"/>
    </location>
</feature>
<dbReference type="Gene3D" id="3.40.50.10330">
    <property type="entry name" value="Probable inorganic polyphosphate/atp-NAD kinase, domain 1"/>
    <property type="match status" value="1"/>
</dbReference>
<dbReference type="PROSITE" id="PS50146">
    <property type="entry name" value="DAGK"/>
    <property type="match status" value="1"/>
</dbReference>
<dbReference type="Pfam" id="PF00781">
    <property type="entry name" value="DAGK_cat"/>
    <property type="match status" value="1"/>
</dbReference>
<gene>
    <name evidence="3" type="ORF">ACFSOX_17720</name>
</gene>
<sequence length="390" mass="40427">MRRILVLLNARAGTVVDCGAETVTAALAALGEGGREVDVHLVAPKGMPAAIAEAARTSHDALVVGGGDGSVNLAARALAGTGKVLGVLPFGTMNLLARDLGMPAGIDAAVAALTSATPADIDLATLDGRPFHSLSGIGFFSQMARAREEARGHSLGRFLGVAWAALKALRRSGRFRFEVALDGHREIVDAHAVLVTNNRFGPDWRRPRLDEGLLEVHIAEDASTLGLARAGADLLTGGWRDNPGIRSVTAREVTIAHVRRRAWTATDGELVRAAVPLHYGVVPRALTILKAPTERPPTTAVRADAGADTAGEAEPDGGGWRDMERGVSARAARPARAADAASCRGAIAGTGHRRAWTSTSHAVAEIAAEAAKTAVAIPSRSACHPPGEPL</sequence>
<reference evidence="4" key="1">
    <citation type="journal article" date="2019" name="Int. J. Syst. Evol. Microbiol.">
        <title>The Global Catalogue of Microorganisms (GCM) 10K type strain sequencing project: providing services to taxonomists for standard genome sequencing and annotation.</title>
        <authorList>
            <consortium name="The Broad Institute Genomics Platform"/>
            <consortium name="The Broad Institute Genome Sequencing Center for Infectious Disease"/>
            <person name="Wu L."/>
            <person name="Ma J."/>
        </authorList>
    </citation>
    <scope>NUCLEOTIDE SEQUENCE [LARGE SCALE GENOMIC DNA]</scope>
    <source>
        <strain evidence="4">CGMCC 1.6774</strain>
    </source>
</reference>
<feature type="compositionally biased region" description="Low complexity" evidence="1">
    <location>
        <begin position="329"/>
        <end position="341"/>
    </location>
</feature>
<proteinExistence type="predicted"/>
<dbReference type="Proteomes" id="UP001597314">
    <property type="component" value="Unassembled WGS sequence"/>
</dbReference>
<dbReference type="GO" id="GO:0016301">
    <property type="term" value="F:kinase activity"/>
    <property type="evidence" value="ECO:0007669"/>
    <property type="project" value="UniProtKB-KW"/>
</dbReference>
<dbReference type="SUPFAM" id="SSF111331">
    <property type="entry name" value="NAD kinase/diacylglycerol kinase-like"/>
    <property type="match status" value="1"/>
</dbReference>
<name>A0ABW5AM09_9BRAD</name>
<dbReference type="InterPro" id="IPR001206">
    <property type="entry name" value="Diacylglycerol_kinase_cat_dom"/>
</dbReference>
<evidence type="ECO:0000259" key="2">
    <source>
        <dbReference type="PROSITE" id="PS50146"/>
    </source>
</evidence>
<dbReference type="InterPro" id="IPR016064">
    <property type="entry name" value="NAD/diacylglycerol_kinase_sf"/>
</dbReference>
<dbReference type="EMBL" id="JBHUIW010000022">
    <property type="protein sequence ID" value="MFD2183998.1"/>
    <property type="molecule type" value="Genomic_DNA"/>
</dbReference>
<evidence type="ECO:0000313" key="4">
    <source>
        <dbReference type="Proteomes" id="UP001597314"/>
    </source>
</evidence>
<dbReference type="Pfam" id="PF19279">
    <property type="entry name" value="YegS_C"/>
    <property type="match status" value="1"/>
</dbReference>
<comment type="caution">
    <text evidence="3">The sequence shown here is derived from an EMBL/GenBank/DDBJ whole genome shotgun (WGS) entry which is preliminary data.</text>
</comment>
<evidence type="ECO:0000256" key="1">
    <source>
        <dbReference type="SAM" id="MobiDB-lite"/>
    </source>
</evidence>
<feature type="compositionally biased region" description="Low complexity" evidence="1">
    <location>
        <begin position="303"/>
        <end position="312"/>
    </location>
</feature>
<dbReference type="InterPro" id="IPR017438">
    <property type="entry name" value="ATP-NAD_kinase_N"/>
</dbReference>
<dbReference type="InterPro" id="IPR045540">
    <property type="entry name" value="YegS/DAGK_C"/>
</dbReference>